<dbReference type="EMBL" id="UGOG01000001">
    <property type="protein sequence ID" value="STX63122.1"/>
    <property type="molecule type" value="Genomic_DNA"/>
</dbReference>
<dbReference type="RefSeq" id="WP_238584693.1">
    <property type="nucleotide sequence ID" value="NZ_CAAAJG010000011.1"/>
</dbReference>
<protein>
    <submittedName>
        <fullName evidence="2">Uncharacterized protein</fullName>
    </submittedName>
</protein>
<reference evidence="2 4" key="2">
    <citation type="submission" date="2018-06" db="EMBL/GenBank/DDBJ databases">
        <authorList>
            <consortium name="Pathogen Informatics"/>
            <person name="Doyle S."/>
        </authorList>
    </citation>
    <scope>NUCLEOTIDE SEQUENCE [LARGE SCALE GENOMIC DNA]</scope>
    <source>
        <strain evidence="2 4">NCTC12239</strain>
    </source>
</reference>
<accession>A0A378K064</accession>
<dbReference type="AlphaFoldDB" id="A0A378K064"/>
<evidence type="ECO:0000313" key="3">
    <source>
        <dbReference type="Proteomes" id="UP000054985"/>
    </source>
</evidence>
<gene>
    <name evidence="1" type="ORF">Lmor_0592</name>
    <name evidence="2" type="ORF">NCTC12239_02064</name>
</gene>
<evidence type="ECO:0000313" key="4">
    <source>
        <dbReference type="Proteomes" id="UP000254040"/>
    </source>
</evidence>
<dbReference type="EMBL" id="LNYN01000013">
    <property type="protein sequence ID" value="KTD37400.1"/>
    <property type="molecule type" value="Genomic_DNA"/>
</dbReference>
<reference evidence="1 3" key="1">
    <citation type="submission" date="2015-11" db="EMBL/GenBank/DDBJ databases">
        <title>Genomic analysis of 38 Legionella species identifies large and diverse effector repertoires.</title>
        <authorList>
            <person name="Burstein D."/>
            <person name="Amaro F."/>
            <person name="Zusman T."/>
            <person name="Lifshitz Z."/>
            <person name="Cohen O."/>
            <person name="Gilbert J.A."/>
            <person name="Pupko T."/>
            <person name="Shuman H.A."/>
            <person name="Segal G."/>
        </authorList>
    </citation>
    <scope>NUCLEOTIDE SEQUENCE [LARGE SCALE GENOMIC DNA]</scope>
    <source>
        <strain evidence="1 3">ATCC 43877</strain>
    </source>
</reference>
<name>A0A378K064_9GAMM</name>
<evidence type="ECO:0000313" key="2">
    <source>
        <dbReference type="EMBL" id="STX63122.1"/>
    </source>
</evidence>
<proteinExistence type="predicted"/>
<dbReference type="Proteomes" id="UP000254040">
    <property type="component" value="Unassembled WGS sequence"/>
</dbReference>
<organism evidence="2 4">
    <name type="scientific">Legionella moravica</name>
    <dbReference type="NCBI Taxonomy" id="39962"/>
    <lineage>
        <taxon>Bacteria</taxon>
        <taxon>Pseudomonadati</taxon>
        <taxon>Pseudomonadota</taxon>
        <taxon>Gammaproteobacteria</taxon>
        <taxon>Legionellales</taxon>
        <taxon>Legionellaceae</taxon>
        <taxon>Legionella</taxon>
    </lineage>
</organism>
<dbReference type="Proteomes" id="UP000054985">
    <property type="component" value="Unassembled WGS sequence"/>
</dbReference>
<evidence type="ECO:0000313" key="1">
    <source>
        <dbReference type="EMBL" id="KTD37400.1"/>
    </source>
</evidence>
<keyword evidence="3" id="KW-1185">Reference proteome</keyword>
<sequence>MIDNNPNPGDDELHEMANQYISTASKLIFQDLPHVISQIIEQEIWNKRSHPYKNFGEYALGQSPDGLGITNNDLLWLLRAAMNKSNQHAAHWGDVLGEVDTSVRMLAKEKKIPIRELHRDLTEQDVMSMQLAQENTITYLPSRSKSADGQLLKLRASDPEAYDNVVQGKMKLKEAMPQPTRKKLHPIESVKNKFSSLSKSDREAFLAWLEQERENMV</sequence>